<gene>
    <name evidence="1" type="ORF">PHYBLDRAFT_150169</name>
</gene>
<dbReference type="EMBL" id="KV440994">
    <property type="protein sequence ID" value="OAD68575.1"/>
    <property type="molecule type" value="Genomic_DNA"/>
</dbReference>
<dbReference type="RefSeq" id="XP_018286615.1">
    <property type="nucleotide sequence ID" value="XM_018432423.1"/>
</dbReference>
<dbReference type="GeneID" id="28993329"/>
<organism evidence="1 2">
    <name type="scientific">Phycomyces blakesleeanus (strain ATCC 8743b / DSM 1359 / FGSC 10004 / NBRC 33097 / NRRL 1555)</name>
    <dbReference type="NCBI Taxonomy" id="763407"/>
    <lineage>
        <taxon>Eukaryota</taxon>
        <taxon>Fungi</taxon>
        <taxon>Fungi incertae sedis</taxon>
        <taxon>Mucoromycota</taxon>
        <taxon>Mucoromycotina</taxon>
        <taxon>Mucoromycetes</taxon>
        <taxon>Mucorales</taxon>
        <taxon>Phycomycetaceae</taxon>
        <taxon>Phycomyces</taxon>
    </lineage>
</organism>
<proteinExistence type="predicted"/>
<accession>A0A162WKB6</accession>
<name>A0A162WKB6_PHYB8</name>
<reference evidence="2" key="1">
    <citation type="submission" date="2015-06" db="EMBL/GenBank/DDBJ databases">
        <title>Expansion of signal transduction pathways in fungi by whole-genome duplication.</title>
        <authorList>
            <consortium name="DOE Joint Genome Institute"/>
            <person name="Corrochano L.M."/>
            <person name="Kuo A."/>
            <person name="Marcet-Houben M."/>
            <person name="Polaino S."/>
            <person name="Salamov A."/>
            <person name="Villalobos J.M."/>
            <person name="Alvarez M.I."/>
            <person name="Avalos J."/>
            <person name="Benito E.P."/>
            <person name="Benoit I."/>
            <person name="Burger G."/>
            <person name="Camino L.P."/>
            <person name="Canovas D."/>
            <person name="Cerda-Olmedo E."/>
            <person name="Cheng J.-F."/>
            <person name="Dominguez A."/>
            <person name="Elias M."/>
            <person name="Eslava A.P."/>
            <person name="Glaser F."/>
            <person name="Grimwood J."/>
            <person name="Gutierrez G."/>
            <person name="Heitman J."/>
            <person name="Henrissat B."/>
            <person name="Iturriaga E.A."/>
            <person name="Lang B.F."/>
            <person name="Lavin J.L."/>
            <person name="Lee S."/>
            <person name="Li W."/>
            <person name="Lindquist E."/>
            <person name="Lopez-Garcia S."/>
            <person name="Luque E.M."/>
            <person name="Marcos A.T."/>
            <person name="Martin J."/>
            <person name="McCluskey K."/>
            <person name="Medina H.R."/>
            <person name="Miralles-Duran A."/>
            <person name="Miyazaki A."/>
            <person name="Munoz-Torres E."/>
            <person name="Oguiza J.A."/>
            <person name="Ohm R."/>
            <person name="Olmedo M."/>
            <person name="Orejas M."/>
            <person name="Ortiz-Castellanos L."/>
            <person name="Pisabarro A.G."/>
            <person name="Rodriguez-Romero J."/>
            <person name="Ruiz-Herrera J."/>
            <person name="Ruiz-Vazquez R."/>
            <person name="Sanz C."/>
            <person name="Schackwitz W."/>
            <person name="Schmutz J."/>
            <person name="Shahriari M."/>
            <person name="Shelest E."/>
            <person name="Silva-Franco F."/>
            <person name="Soanes D."/>
            <person name="Syed K."/>
            <person name="Tagua V.G."/>
            <person name="Talbot N.J."/>
            <person name="Thon M."/>
            <person name="De vries R.P."/>
            <person name="Wiebenga A."/>
            <person name="Yadav J.S."/>
            <person name="Braun E.L."/>
            <person name="Baker S."/>
            <person name="Garre V."/>
            <person name="Horwitz B."/>
            <person name="Torres-Martinez S."/>
            <person name="Idnurm A."/>
            <person name="Herrera-Estrella A."/>
            <person name="Gabaldon T."/>
            <person name="Grigoriev I.V."/>
        </authorList>
    </citation>
    <scope>NUCLEOTIDE SEQUENCE [LARGE SCALE GENOMIC DNA]</scope>
    <source>
        <strain evidence="2">NRRL 1555(-)</strain>
    </source>
</reference>
<dbReference type="AlphaFoldDB" id="A0A162WKB6"/>
<evidence type="ECO:0000313" key="2">
    <source>
        <dbReference type="Proteomes" id="UP000077315"/>
    </source>
</evidence>
<sequence>MSSHCQTTEILVHIDHYYNISCHYKKARMVKWYNLRLPREGPGFDSRLTNTTVYVDEGFRNILDTEQERSKMDYIIYIAPMVYLYYTSPLLTTYTDSSLKPPIINSKKTRL</sequence>
<dbReference type="VEuPathDB" id="FungiDB:PHYBLDRAFT_150169"/>
<dbReference type="InParanoid" id="A0A162WKB6"/>
<dbReference type="Proteomes" id="UP000077315">
    <property type="component" value="Unassembled WGS sequence"/>
</dbReference>
<evidence type="ECO:0000313" key="1">
    <source>
        <dbReference type="EMBL" id="OAD68575.1"/>
    </source>
</evidence>
<protein>
    <submittedName>
        <fullName evidence="1">Uncharacterized protein</fullName>
    </submittedName>
</protein>
<keyword evidence="2" id="KW-1185">Reference proteome</keyword>